<reference evidence="1 2" key="1">
    <citation type="submission" date="2012-08" db="EMBL/GenBank/DDBJ databases">
        <title>The Genome Sequence of Barnesiella intestinihominis YIT 11860.</title>
        <authorList>
            <consortium name="The Broad Institute Genome Sequencing Platform"/>
            <person name="Earl A."/>
            <person name="Ward D."/>
            <person name="Feldgarden M."/>
            <person name="Gevers D."/>
            <person name="Morotomi M."/>
            <person name="Walker B."/>
            <person name="Young S.K."/>
            <person name="Zeng Q."/>
            <person name="Gargeya S."/>
            <person name="Fitzgerald M."/>
            <person name="Haas B."/>
            <person name="Abouelleil A."/>
            <person name="Alvarado L."/>
            <person name="Arachchi H.M."/>
            <person name="Berlin A.M."/>
            <person name="Chapman S.B."/>
            <person name="Goldberg J."/>
            <person name="Griggs A."/>
            <person name="Gujja S."/>
            <person name="Hansen M."/>
            <person name="Howarth C."/>
            <person name="Imamovic A."/>
            <person name="Larimer J."/>
            <person name="McCowen C."/>
            <person name="Montmayeur A."/>
            <person name="Murphy C."/>
            <person name="Neiman D."/>
            <person name="Pearson M."/>
            <person name="Priest M."/>
            <person name="Roberts A."/>
            <person name="Saif S."/>
            <person name="Shea T."/>
            <person name="Sisk P."/>
            <person name="Sykes S."/>
            <person name="Wortman J."/>
            <person name="Nusbaum C."/>
            <person name="Birren B."/>
        </authorList>
    </citation>
    <scope>NUCLEOTIDE SEQUENCE [LARGE SCALE GENOMIC DNA]</scope>
    <source>
        <strain evidence="1 2">YIT 11860</strain>
    </source>
</reference>
<keyword evidence="2" id="KW-1185">Reference proteome</keyword>
<protein>
    <submittedName>
        <fullName evidence="1">Uncharacterized protein</fullName>
    </submittedName>
</protein>
<dbReference type="STRING" id="742726.HMPREF9448_01349"/>
<dbReference type="EMBL" id="ADLE01000008">
    <property type="protein sequence ID" value="EJZ64863.1"/>
    <property type="molecule type" value="Genomic_DNA"/>
</dbReference>
<evidence type="ECO:0000313" key="1">
    <source>
        <dbReference type="EMBL" id="EJZ64863.1"/>
    </source>
</evidence>
<organism evidence="1 2">
    <name type="scientific">Barnesiella intestinihominis YIT 11860</name>
    <dbReference type="NCBI Taxonomy" id="742726"/>
    <lineage>
        <taxon>Bacteria</taxon>
        <taxon>Pseudomonadati</taxon>
        <taxon>Bacteroidota</taxon>
        <taxon>Bacteroidia</taxon>
        <taxon>Bacteroidales</taxon>
        <taxon>Barnesiellaceae</taxon>
        <taxon>Barnesiella</taxon>
    </lineage>
</organism>
<dbReference type="HOGENOM" id="CLU_2913121_0_0_10"/>
<proteinExistence type="predicted"/>
<name>K0X0A0_9BACT</name>
<dbReference type="AlphaFoldDB" id="K0X0A0"/>
<dbReference type="Proteomes" id="UP000006044">
    <property type="component" value="Unassembled WGS sequence"/>
</dbReference>
<evidence type="ECO:0000313" key="2">
    <source>
        <dbReference type="Proteomes" id="UP000006044"/>
    </source>
</evidence>
<sequence length="61" mass="6812">MKTIGLQIIPFRQIVEISSRPNTPRGCTEIFDAASGWVCDVRTQTRQIACSIFQTKARSPS</sequence>
<accession>K0X0A0</accession>
<comment type="caution">
    <text evidence="1">The sequence shown here is derived from an EMBL/GenBank/DDBJ whole genome shotgun (WGS) entry which is preliminary data.</text>
</comment>
<gene>
    <name evidence="1" type="ORF">HMPREF9448_01349</name>
</gene>